<gene>
    <name evidence="3" type="ORF">AA0114_g4481</name>
</gene>
<dbReference type="Gene3D" id="3.90.1200.10">
    <property type="match status" value="1"/>
</dbReference>
<comment type="caution">
    <text evidence="3">The sequence shown here is derived from an EMBL/GenBank/DDBJ whole genome shotgun (WGS) entry which is preliminary data.</text>
</comment>
<feature type="compositionally biased region" description="Polar residues" evidence="1">
    <location>
        <begin position="662"/>
        <end position="675"/>
    </location>
</feature>
<feature type="compositionally biased region" description="Basic residues" evidence="1">
    <location>
        <begin position="487"/>
        <end position="496"/>
    </location>
</feature>
<protein>
    <recommendedName>
        <fullName evidence="2">Aminoglycoside phosphotransferase domain-containing protein</fullName>
    </recommendedName>
</protein>
<dbReference type="EMBL" id="PDXA01000012">
    <property type="protein sequence ID" value="RYN53289.1"/>
    <property type="molecule type" value="Genomic_DNA"/>
</dbReference>
<feature type="compositionally biased region" description="Low complexity" evidence="1">
    <location>
        <begin position="930"/>
        <end position="944"/>
    </location>
</feature>
<name>A0A4Q4MML2_9PLEO</name>
<feature type="region of interest" description="Disordered" evidence="1">
    <location>
        <begin position="888"/>
        <end position="992"/>
    </location>
</feature>
<feature type="compositionally biased region" description="Basic and acidic residues" evidence="1">
    <location>
        <begin position="638"/>
        <end position="649"/>
    </location>
</feature>
<evidence type="ECO:0000313" key="4">
    <source>
        <dbReference type="Proteomes" id="UP000292402"/>
    </source>
</evidence>
<sequence>MTSRGFWNRFRLLQKDREICVRAVQNYYGGCEVEEFEEQGYCSCTILVPPSRSVSTINDTLPVVPADTRGEERPAFIIQLRPALHALDLNIVRAASMTYPTLVPTIELLELALPGGICAYEMEKLEGVQLRRLQGRERSLDAGSREQLQRLVASLADLIAQSWHSPHRTQFISRATRVGSPIDESPSVLSKCRGKVGSTIVSRLKKLAAELPDTHLRKRASEVLRAVQRISDYPVTINHGDLIPSNILVDKNTWKITGLVDWAEAEYLPFGTCLYGLEHLLGYITPPASGIALIWTYFDGAAQLRELFWTRLIDAVPELGARMEDVRVMRDLGVLLWYGIAWDEGAIDRIVNEVDDVEEVTELRAFLTPKTVRKAGDTTHALISSTEKVKKASLQREVPSTHPKMAISGTSSEYDLSLTSPSAGEVPKRLATSTPRKKQGSVDPGERTVSSALRRLAPKPFANVSGSCQNPIIVEETASPPRQAVRAQKRKPRHKKLTESHQSIGDGYRDLYSYHPSRTALTAIPPSGSTFTGHQSHDIYRMMNAKITAAPNVSPNAAWGRHTLNVPFEVQYPLSSQVFMQQQNASEYWSPYSQNHQAQIPPNTHGYPTVPSQNEDLLRRRAIHYIQEYSRHSPLKRWLSDADPDKTSGDEAEGHEEHIRPQPNSSTAQSHSMPRSTIRNIRYSINHKPTTHQDPDPNLLVKHLIEHTSLITSLLQLYSHPTDPKGLKNDISMMFQIQNQCVTDWMKAESLDSHKRRKIDGDSTVSLDDCLRPIMTSATRAQNEKDDMLRQVLSANADMWQDGTGHGVADVFAVVPASPPLVNSLNGRTVSSTLVPSISTAHDLLVQEQSRTTGSSITTPINQISNSTTGAAHWKGLSVTSNMEEIQIKSGSPSVSPKDYSKSSTDLSHLSSASKDPEALTRVTPHPADSPINPSPNRMNSRSPPHNKHATIQHTAPSSDDEVHIANNSYASGSSHNESSNDLRVQEPSLSI</sequence>
<dbReference type="Pfam" id="PF01636">
    <property type="entry name" value="APH"/>
    <property type="match status" value="1"/>
</dbReference>
<feature type="compositionally biased region" description="Low complexity" evidence="1">
    <location>
        <begin position="902"/>
        <end position="914"/>
    </location>
</feature>
<reference evidence="4" key="1">
    <citation type="journal article" date="2019" name="bioRxiv">
        <title>Genomics, evolutionary history and diagnostics of the Alternaria alternata species group including apple and Asian pear pathotypes.</title>
        <authorList>
            <person name="Armitage A.D."/>
            <person name="Cockerton H.M."/>
            <person name="Sreenivasaprasad S."/>
            <person name="Woodhall J.W."/>
            <person name="Lane C.R."/>
            <person name="Harrison R.J."/>
            <person name="Clarkson J.P."/>
        </authorList>
    </citation>
    <scope>NUCLEOTIDE SEQUENCE [LARGE SCALE GENOMIC DNA]</scope>
    <source>
        <strain evidence="4">FERA 1082</strain>
    </source>
</reference>
<evidence type="ECO:0000256" key="1">
    <source>
        <dbReference type="SAM" id="MobiDB-lite"/>
    </source>
</evidence>
<dbReference type="PANTHER" id="PTHR21310:SF59">
    <property type="entry name" value="AMINOGLYCOSIDE PHOSPHOTRANSFERASE DOMAIN-CONTAINING PROTEIN"/>
    <property type="match status" value="1"/>
</dbReference>
<feature type="region of interest" description="Disordered" evidence="1">
    <location>
        <begin position="393"/>
        <end position="448"/>
    </location>
</feature>
<proteinExistence type="predicted"/>
<dbReference type="InterPro" id="IPR002575">
    <property type="entry name" value="Aminoglycoside_PTrfase"/>
</dbReference>
<dbReference type="AlphaFoldDB" id="A0A4Q4MML2"/>
<feature type="domain" description="Aminoglycoside phosphotransferase" evidence="2">
    <location>
        <begin position="113"/>
        <end position="267"/>
    </location>
</feature>
<dbReference type="InterPro" id="IPR051678">
    <property type="entry name" value="AGP_Transferase"/>
</dbReference>
<feature type="compositionally biased region" description="Polar residues" evidence="1">
    <location>
        <begin position="966"/>
        <end position="978"/>
    </location>
</feature>
<accession>A0A4Q4MML2</accession>
<feature type="compositionally biased region" description="Polar residues" evidence="1">
    <location>
        <begin position="408"/>
        <end position="422"/>
    </location>
</feature>
<evidence type="ECO:0000313" key="3">
    <source>
        <dbReference type="EMBL" id="RYN53289.1"/>
    </source>
</evidence>
<dbReference type="PANTHER" id="PTHR21310">
    <property type="entry name" value="AMINOGLYCOSIDE PHOSPHOTRANSFERASE-RELATED-RELATED"/>
    <property type="match status" value="1"/>
</dbReference>
<dbReference type="SUPFAM" id="SSF56112">
    <property type="entry name" value="Protein kinase-like (PK-like)"/>
    <property type="match status" value="1"/>
</dbReference>
<feature type="region of interest" description="Disordered" evidence="1">
    <location>
        <begin position="637"/>
        <end position="675"/>
    </location>
</feature>
<feature type="region of interest" description="Disordered" evidence="1">
    <location>
        <begin position="481"/>
        <end position="500"/>
    </location>
</feature>
<organism evidence="3 4">
    <name type="scientific">Alternaria tenuissima</name>
    <dbReference type="NCBI Taxonomy" id="119927"/>
    <lineage>
        <taxon>Eukaryota</taxon>
        <taxon>Fungi</taxon>
        <taxon>Dikarya</taxon>
        <taxon>Ascomycota</taxon>
        <taxon>Pezizomycotina</taxon>
        <taxon>Dothideomycetes</taxon>
        <taxon>Pleosporomycetidae</taxon>
        <taxon>Pleosporales</taxon>
        <taxon>Pleosporineae</taxon>
        <taxon>Pleosporaceae</taxon>
        <taxon>Alternaria</taxon>
        <taxon>Alternaria sect. Alternaria</taxon>
        <taxon>Alternaria alternata complex</taxon>
    </lineage>
</organism>
<dbReference type="InterPro" id="IPR011009">
    <property type="entry name" value="Kinase-like_dom_sf"/>
</dbReference>
<dbReference type="Proteomes" id="UP000292402">
    <property type="component" value="Unassembled WGS sequence"/>
</dbReference>
<evidence type="ECO:0000259" key="2">
    <source>
        <dbReference type="Pfam" id="PF01636"/>
    </source>
</evidence>